<dbReference type="Proteomes" id="UP001497457">
    <property type="component" value="Chromosome 1b"/>
</dbReference>
<keyword evidence="3" id="KW-1185">Reference proteome</keyword>
<dbReference type="InterPro" id="IPR056594">
    <property type="entry name" value="AT5G49610-like_b-prop"/>
</dbReference>
<organism evidence="2 3">
    <name type="scientific">Urochloa decumbens</name>
    <dbReference type="NCBI Taxonomy" id="240449"/>
    <lineage>
        <taxon>Eukaryota</taxon>
        <taxon>Viridiplantae</taxon>
        <taxon>Streptophyta</taxon>
        <taxon>Embryophyta</taxon>
        <taxon>Tracheophyta</taxon>
        <taxon>Spermatophyta</taxon>
        <taxon>Magnoliopsida</taxon>
        <taxon>Liliopsida</taxon>
        <taxon>Poales</taxon>
        <taxon>Poaceae</taxon>
        <taxon>PACMAD clade</taxon>
        <taxon>Panicoideae</taxon>
        <taxon>Panicodae</taxon>
        <taxon>Paniceae</taxon>
        <taxon>Melinidinae</taxon>
        <taxon>Urochloa</taxon>
    </lineage>
</organism>
<feature type="domain" description="F-box protein AT5G49610-like beta-propeller" evidence="1">
    <location>
        <begin position="123"/>
        <end position="393"/>
    </location>
</feature>
<sequence length="400" mass="44096">MASTMEAGGSHEAPATADDAVALVLNNRDLLGDILLRLAFPADLVHVALACKFWLGVASDPVFLRRFGDLHPPRLLGFFATANYKWCNRLEFWPVRHPLELASVVRRAASIFDGDLPSRAIGINDCRGGHLVLRLSQDGYTTKELAVLSLAGGNASILPPPPPIPFELERPCVRRHRMVLPDHGCDGQCFDLAVAYCDGEPHRTVQVSEFKHGVWCIRASLKTELLKSPVIPKVLVVGDRFYMATQHNIVVLDLTSSSFAAIDYPEPIDDDFTGGRLSRADDESGVYMVNVDSDNKLRVWLHRAGSWLLVDAIRVRKVFARVGIRVPCTGFKVSCVGDGGEFVLLEMDGRAFYVDIPSRAVEAVLKVAKGKDLCYGGYGNAAWPFMTIWPPRFPNNNRDG</sequence>
<dbReference type="SUPFAM" id="SSF81383">
    <property type="entry name" value="F-box domain"/>
    <property type="match status" value="1"/>
</dbReference>
<gene>
    <name evidence="2" type="ORF">URODEC1_LOCUS2180</name>
</gene>
<name>A0ABC8VD15_9POAL</name>
<evidence type="ECO:0000313" key="2">
    <source>
        <dbReference type="EMBL" id="CAL4888339.1"/>
    </source>
</evidence>
<reference evidence="3" key="1">
    <citation type="submission" date="2024-06" db="EMBL/GenBank/DDBJ databases">
        <authorList>
            <person name="Ryan C."/>
        </authorList>
    </citation>
    <scope>NUCLEOTIDE SEQUENCE [LARGE SCALE GENOMIC DNA]</scope>
</reference>
<protein>
    <recommendedName>
        <fullName evidence="1">F-box protein AT5G49610-like beta-propeller domain-containing protein</fullName>
    </recommendedName>
</protein>
<proteinExistence type="predicted"/>
<reference evidence="2 3" key="2">
    <citation type="submission" date="2024-10" db="EMBL/GenBank/DDBJ databases">
        <authorList>
            <person name="Ryan C."/>
        </authorList>
    </citation>
    <scope>NUCLEOTIDE SEQUENCE [LARGE SCALE GENOMIC DNA]</scope>
</reference>
<evidence type="ECO:0000313" key="3">
    <source>
        <dbReference type="Proteomes" id="UP001497457"/>
    </source>
</evidence>
<dbReference type="AlphaFoldDB" id="A0ABC8VD15"/>
<accession>A0ABC8VD15</accession>
<dbReference type="InterPro" id="IPR036047">
    <property type="entry name" value="F-box-like_dom_sf"/>
</dbReference>
<evidence type="ECO:0000259" key="1">
    <source>
        <dbReference type="Pfam" id="PF23635"/>
    </source>
</evidence>
<dbReference type="PANTHER" id="PTHR33207">
    <property type="entry name" value="F-BOX DOMAIN CONTAINING PROTEIN-RELATED"/>
    <property type="match status" value="1"/>
</dbReference>
<dbReference type="EMBL" id="OZ075111">
    <property type="protein sequence ID" value="CAL4888339.1"/>
    <property type="molecule type" value="Genomic_DNA"/>
</dbReference>
<dbReference type="Pfam" id="PF23635">
    <property type="entry name" value="Beta-prop_AT5G49610-like"/>
    <property type="match status" value="1"/>
</dbReference>